<dbReference type="InterPro" id="IPR003812">
    <property type="entry name" value="Fido"/>
</dbReference>
<dbReference type="InterPro" id="IPR040198">
    <property type="entry name" value="Fido_containing"/>
</dbReference>
<dbReference type="Pfam" id="PF02661">
    <property type="entry name" value="Fic"/>
    <property type="match status" value="1"/>
</dbReference>
<reference evidence="4" key="2">
    <citation type="submission" date="2024-06" db="EMBL/GenBank/DDBJ databases">
        <authorList>
            <person name="Plum-Jensen L.E."/>
            <person name="Schramm A."/>
            <person name="Marshall I.P.G."/>
        </authorList>
    </citation>
    <scope>NUCLEOTIDE SEQUENCE</scope>
    <source>
        <strain evidence="4">Rat1</strain>
    </source>
</reference>
<evidence type="ECO:0000256" key="1">
    <source>
        <dbReference type="PIRSR" id="PIRSR640198-2"/>
    </source>
</evidence>
<reference evidence="4" key="1">
    <citation type="journal article" date="2024" name="Syst. Appl. Microbiol.">
        <title>First single-strain enrichments of Electrothrix cable bacteria, description of E. aestuarii sp. nov. and E. rattekaaiensis sp. nov., and proposal of a cable bacteria taxonomy following the rules of the SeqCode.</title>
        <authorList>
            <person name="Plum-Jensen L.E."/>
            <person name="Schramm A."/>
            <person name="Marshall I.P.G."/>
        </authorList>
    </citation>
    <scope>NUCLEOTIDE SEQUENCE</scope>
    <source>
        <strain evidence="4">Rat1</strain>
    </source>
</reference>
<dbReference type="PANTHER" id="PTHR13504:SF38">
    <property type="entry name" value="FIDO DOMAIN-CONTAINING PROTEIN"/>
    <property type="match status" value="1"/>
</dbReference>
<gene>
    <name evidence="4" type="ORF">Q3M24_02890</name>
</gene>
<feature type="domain" description="Fido" evidence="3">
    <location>
        <begin position="125"/>
        <end position="265"/>
    </location>
</feature>
<feature type="binding site" evidence="1">
    <location>
        <begin position="208"/>
        <end position="215"/>
    </location>
    <ligand>
        <name>ATP</name>
        <dbReference type="ChEBI" id="CHEBI:30616"/>
    </ligand>
</feature>
<proteinExistence type="predicted"/>
<dbReference type="SUPFAM" id="SSF140931">
    <property type="entry name" value="Fic-like"/>
    <property type="match status" value="1"/>
</dbReference>
<dbReference type="Gene3D" id="1.10.3290.10">
    <property type="entry name" value="Fido-like domain"/>
    <property type="match status" value="1"/>
</dbReference>
<name>A0AAU8LWQ3_9BACT</name>
<evidence type="ECO:0000313" key="4">
    <source>
        <dbReference type="EMBL" id="XCN73717.1"/>
    </source>
</evidence>
<dbReference type="PROSITE" id="PS51459">
    <property type="entry name" value="FIDO"/>
    <property type="match status" value="1"/>
</dbReference>
<keyword evidence="1" id="KW-0067">ATP-binding</keyword>
<dbReference type="InterPro" id="IPR036597">
    <property type="entry name" value="Fido-like_dom_sf"/>
</dbReference>
<evidence type="ECO:0000259" key="3">
    <source>
        <dbReference type="PROSITE" id="PS51459"/>
    </source>
</evidence>
<sequence>MAYVRQSRTGRTPAGYERSFLSDYIPGKTNYLDDSLRAHLYHLGETEEQKHPAGTYGRAILSRLLIDLSWASSRLEGNTYSRLDTERLIAQGQYAEGKDAQEAQMILNHKAAIELLIDGADDIGFDTYTFLSLHGLLSENLMPDPESSGRLRWRPVHIGGSVYVPLAMPQLIEECFREIIDKAATIKDPFEQAFFIMVQLPYLQPFEDVNKRVSRLGANISLIKNNLCPLTFLDVPERAYIDAQLGVYEMNRYELLRDLFIWAYERSANEYNAVRKSLADPDPFRLRYRKEMHELIGDIVRNCRPDAEAVISSYADKRLAQADRPAFVEMVKKEISRLHMGIIARYRIRPAEFATWQQSKERLF</sequence>
<dbReference type="GO" id="GO:0005524">
    <property type="term" value="F:ATP binding"/>
    <property type="evidence" value="ECO:0007669"/>
    <property type="project" value="UniProtKB-KW"/>
</dbReference>
<organism evidence="4">
    <name type="scientific">Candidatus Electrothrix aestuarii</name>
    <dbReference type="NCBI Taxonomy" id="3062594"/>
    <lineage>
        <taxon>Bacteria</taxon>
        <taxon>Pseudomonadati</taxon>
        <taxon>Thermodesulfobacteriota</taxon>
        <taxon>Desulfobulbia</taxon>
        <taxon>Desulfobulbales</taxon>
        <taxon>Desulfobulbaceae</taxon>
        <taxon>Candidatus Electrothrix</taxon>
    </lineage>
</organism>
<dbReference type="PANTHER" id="PTHR13504">
    <property type="entry name" value="FIDO DOMAIN-CONTAINING PROTEIN DDB_G0283145"/>
    <property type="match status" value="1"/>
</dbReference>
<dbReference type="AlphaFoldDB" id="A0AAU8LWQ3"/>
<feature type="site" description="Important for autoinhibition of adenylyltransferase activity" evidence="2">
    <location>
        <position position="76"/>
    </location>
</feature>
<keyword evidence="1" id="KW-0547">Nucleotide-binding</keyword>
<accession>A0AAU8LWQ3</accession>
<protein>
    <submittedName>
        <fullName evidence="4">Fic family protein</fullName>
    </submittedName>
</protein>
<dbReference type="KEGG" id="eaj:Q3M24_02890"/>
<dbReference type="EMBL" id="CP159373">
    <property type="protein sequence ID" value="XCN73717.1"/>
    <property type="molecule type" value="Genomic_DNA"/>
</dbReference>
<evidence type="ECO:0000256" key="2">
    <source>
        <dbReference type="PIRSR" id="PIRSR640198-3"/>
    </source>
</evidence>